<evidence type="ECO:0000256" key="1">
    <source>
        <dbReference type="SAM" id="SignalP"/>
    </source>
</evidence>
<dbReference type="InterPro" id="IPR007893">
    <property type="entry name" value="Spore_coat_U/FanG"/>
</dbReference>
<dbReference type="PANTHER" id="PTHR37089:SF3">
    <property type="entry name" value="EXPORTED PROTEIN"/>
    <property type="match status" value="1"/>
</dbReference>
<keyword evidence="1" id="KW-0732">Signal</keyword>
<protein>
    <submittedName>
        <fullName evidence="3">Spore Coat Protein U domain protein</fullName>
    </submittedName>
</protein>
<dbReference type="PANTHER" id="PTHR37089">
    <property type="entry name" value="PROTEIN U-RELATED"/>
    <property type="match status" value="1"/>
</dbReference>
<evidence type="ECO:0000313" key="3">
    <source>
        <dbReference type="EMBL" id="EXB06953.1"/>
    </source>
</evidence>
<evidence type="ECO:0000259" key="2">
    <source>
        <dbReference type="Pfam" id="PF05229"/>
    </source>
</evidence>
<name>A0A009ISX3_ACIB9</name>
<dbReference type="AlphaFoldDB" id="A0A009ISX3"/>
<gene>
    <name evidence="3" type="ORF">J512_0783</name>
</gene>
<accession>A0A009ISX3</accession>
<dbReference type="EMBL" id="JEWH01000006">
    <property type="protein sequence ID" value="EXB06953.1"/>
    <property type="molecule type" value="Genomic_DNA"/>
</dbReference>
<comment type="caution">
    <text evidence="3">The sequence shown here is derived from an EMBL/GenBank/DDBJ whole genome shotgun (WGS) entry which is preliminary data.</text>
</comment>
<keyword evidence="3" id="KW-0167">Capsid protein</keyword>
<dbReference type="Pfam" id="PF05229">
    <property type="entry name" value="SCPU"/>
    <property type="match status" value="1"/>
</dbReference>
<sequence length="172" mass="19355">MKYLYFKAIFLLSVSQFIYAADPQLSSSFKVQAKIENGCSIDNIEQNMDFGKYSALSKNKVMTNIINSKGSWNIRCTESLPVSISIDGGENLQNNTRRMKNSSSPNYLSYKLYNSSSLSNEYIVGNKYLLPATTPTNRLANFEIYGVVDLENNNEPHAAGIYKDTVSIMITW</sequence>
<evidence type="ECO:0000313" key="4">
    <source>
        <dbReference type="Proteomes" id="UP000020595"/>
    </source>
</evidence>
<proteinExistence type="predicted"/>
<feature type="signal peptide" evidence="1">
    <location>
        <begin position="1"/>
        <end position="20"/>
    </location>
</feature>
<organism evidence="3 4">
    <name type="scientific">Acinetobacter baumannii (strain 1295743)</name>
    <dbReference type="NCBI Taxonomy" id="1310613"/>
    <lineage>
        <taxon>Bacteria</taxon>
        <taxon>Pseudomonadati</taxon>
        <taxon>Pseudomonadota</taxon>
        <taxon>Gammaproteobacteria</taxon>
        <taxon>Moraxellales</taxon>
        <taxon>Moraxellaceae</taxon>
        <taxon>Acinetobacter</taxon>
        <taxon>Acinetobacter calcoaceticus/baumannii complex</taxon>
    </lineage>
</organism>
<feature type="chain" id="PRO_5001446931" evidence="1">
    <location>
        <begin position="21"/>
        <end position="172"/>
    </location>
</feature>
<dbReference type="InterPro" id="IPR053167">
    <property type="entry name" value="Spore_coat_component"/>
</dbReference>
<dbReference type="PATRIC" id="fig|1310613.3.peg.742"/>
<feature type="domain" description="Spore coat protein U/FanG" evidence="2">
    <location>
        <begin position="27"/>
        <end position="168"/>
    </location>
</feature>
<reference evidence="3 4" key="1">
    <citation type="submission" date="2014-02" db="EMBL/GenBank/DDBJ databases">
        <title>Comparative genomics and transcriptomics to identify genetic mechanisms underlying the emergence of carbapenem resistant Acinetobacter baumannii (CRAb).</title>
        <authorList>
            <person name="Harris A.D."/>
            <person name="Johnson K.J."/>
            <person name="George J."/>
            <person name="Shefchek K."/>
            <person name="Daugherty S.C."/>
            <person name="Parankush S."/>
            <person name="Sadzewicz L."/>
            <person name="Tallon L."/>
            <person name="Sengamalay N."/>
            <person name="Hazen T.H."/>
            <person name="Rasko D.A."/>
        </authorList>
    </citation>
    <scope>NUCLEOTIDE SEQUENCE [LARGE SCALE GENOMIC DNA]</scope>
    <source>
        <strain evidence="3 4">1295743</strain>
    </source>
</reference>
<keyword evidence="3" id="KW-0946">Virion</keyword>
<dbReference type="RefSeq" id="WP_021511604.1">
    <property type="nucleotide sequence ID" value="NZ_JEWH01000006.1"/>
</dbReference>
<dbReference type="Proteomes" id="UP000020595">
    <property type="component" value="Unassembled WGS sequence"/>
</dbReference>